<comment type="caution">
    <text evidence="2">The sequence shown here is derived from an EMBL/GenBank/DDBJ whole genome shotgun (WGS) entry which is preliminary data.</text>
</comment>
<keyword evidence="1" id="KW-1133">Transmembrane helix</keyword>
<organism evidence="2 3">
    <name type="scientific">Coccomyxa viridis</name>
    <dbReference type="NCBI Taxonomy" id="1274662"/>
    <lineage>
        <taxon>Eukaryota</taxon>
        <taxon>Viridiplantae</taxon>
        <taxon>Chlorophyta</taxon>
        <taxon>core chlorophytes</taxon>
        <taxon>Trebouxiophyceae</taxon>
        <taxon>Trebouxiophyceae incertae sedis</taxon>
        <taxon>Coccomyxaceae</taxon>
        <taxon>Coccomyxa</taxon>
    </lineage>
</organism>
<evidence type="ECO:0000313" key="3">
    <source>
        <dbReference type="Proteomes" id="UP001497392"/>
    </source>
</evidence>
<reference evidence="2 3" key="1">
    <citation type="submission" date="2024-06" db="EMBL/GenBank/DDBJ databases">
        <authorList>
            <person name="Kraege A."/>
            <person name="Thomma B."/>
        </authorList>
    </citation>
    <scope>NUCLEOTIDE SEQUENCE [LARGE SCALE GENOMIC DNA]</scope>
</reference>
<gene>
    <name evidence="2" type="primary">g139</name>
    <name evidence="2" type="ORF">VP750_LOCUS117</name>
</gene>
<evidence type="ECO:0000256" key="1">
    <source>
        <dbReference type="SAM" id="Phobius"/>
    </source>
</evidence>
<proteinExistence type="predicted"/>
<keyword evidence="1" id="KW-0472">Membrane</keyword>
<keyword evidence="3" id="KW-1185">Reference proteome</keyword>
<feature type="transmembrane region" description="Helical" evidence="1">
    <location>
        <begin position="70"/>
        <end position="93"/>
    </location>
</feature>
<feature type="transmembrane region" description="Helical" evidence="1">
    <location>
        <begin position="114"/>
        <end position="134"/>
    </location>
</feature>
<name>A0ABP1FK50_9CHLO</name>
<dbReference type="EMBL" id="CAXHTA020000001">
    <property type="protein sequence ID" value="CAL5218458.1"/>
    <property type="molecule type" value="Genomic_DNA"/>
</dbReference>
<protein>
    <submittedName>
        <fullName evidence="2">G139 protein</fullName>
    </submittedName>
</protein>
<evidence type="ECO:0000313" key="2">
    <source>
        <dbReference type="EMBL" id="CAL5218458.1"/>
    </source>
</evidence>
<dbReference type="Proteomes" id="UP001497392">
    <property type="component" value="Unassembled WGS sequence"/>
</dbReference>
<accession>A0ABP1FK50</accession>
<keyword evidence="1" id="KW-0812">Transmembrane</keyword>
<feature type="transmembrane region" description="Helical" evidence="1">
    <location>
        <begin position="37"/>
        <end position="58"/>
    </location>
</feature>
<sequence>MGLPRDAVKRKDWYTFAQLPQAAACSKILRYLHWTTWLEFLLLVAVIVGLIGWMGAPLTPRASYNALNRYRMALIGMFAVATALQMWAANVLLNLADSDATDLLGKTEVTRARVTLIGYCATAAFNALLIITLGDDGEPSAYEVLHPDVTEPLVSCVASHPPASDM</sequence>